<dbReference type="GeneID" id="3342423"/>
<protein>
    <submittedName>
        <fullName evidence="1">Gp06</fullName>
    </submittedName>
</protein>
<proteinExistence type="predicted"/>
<reference evidence="1 2" key="1">
    <citation type="journal article" date="2005" name="Appl. Environ. Microbiol.">
        <title>Genomic analysis of bacteriophage PhiJL001: insights into its interaction with a sponge-associated alpha-proteobacterium.</title>
        <authorList>
            <person name="Lohr J.E."/>
            <person name="Chen F."/>
            <person name="Hill R.T."/>
        </authorList>
    </citation>
    <scope>NUCLEOTIDE SEQUENCE</scope>
</reference>
<organism evidence="1 2">
    <name type="scientific">Alphaproteobacteria phage PhiJL001</name>
    <dbReference type="NCBI Taxonomy" id="2681607"/>
    <lineage>
        <taxon>Viruses</taxon>
        <taxon>Duplodnaviria</taxon>
        <taxon>Heunggongvirae</taxon>
        <taxon>Uroviricota</taxon>
        <taxon>Caudoviricetes</taxon>
        <taxon>Mesyanzhinovviridae</taxon>
        <taxon>Keylargovirus</taxon>
        <taxon>Keylargovirus JL001</taxon>
    </lineage>
</organism>
<accession>Q5DN99</accession>
<dbReference type="EMBL" id="AY576273">
    <property type="protein sequence ID" value="AAT69548.1"/>
    <property type="molecule type" value="Genomic_DNA"/>
</dbReference>
<name>Q5DN99_9CAUD</name>
<evidence type="ECO:0000313" key="2">
    <source>
        <dbReference type="Proteomes" id="UP000000993"/>
    </source>
</evidence>
<evidence type="ECO:0000313" key="1">
    <source>
        <dbReference type="EMBL" id="AAT69548.1"/>
    </source>
</evidence>
<dbReference type="Proteomes" id="UP000000993">
    <property type="component" value="Segment"/>
</dbReference>
<keyword evidence="2" id="KW-1185">Reference proteome</keyword>
<dbReference type="KEGG" id="vg:3342423"/>
<sequence length="59" mass="6623">MGIVFHSASPFLEPSIAQGRERAKFSVADLTDLMGVLRQVRDCQAITIQYLIDLMDLIK</sequence>
<dbReference type="RefSeq" id="YP_223930.1">
    <property type="nucleotide sequence ID" value="NC_006938.1"/>
</dbReference>
<gene>
    <name evidence="1" type="ORF">JL001p06</name>
</gene>